<dbReference type="Proteomes" id="UP000230093">
    <property type="component" value="Unassembled WGS sequence"/>
</dbReference>
<name>A0A2H0W8Y1_9BACT</name>
<evidence type="ECO:0008006" key="4">
    <source>
        <dbReference type="Google" id="ProtNLM"/>
    </source>
</evidence>
<accession>A0A2H0W8Y1</accession>
<keyword evidence="1" id="KW-0238">DNA-binding</keyword>
<feature type="non-terminal residue" evidence="2">
    <location>
        <position position="1"/>
    </location>
</feature>
<dbReference type="Pfam" id="PF02082">
    <property type="entry name" value="Rrf2"/>
    <property type="match status" value="1"/>
</dbReference>
<proteinExistence type="predicted"/>
<dbReference type="EMBL" id="PEZT01000017">
    <property type="protein sequence ID" value="PIS09134.1"/>
    <property type="molecule type" value="Genomic_DNA"/>
</dbReference>
<dbReference type="PANTHER" id="PTHR33221">
    <property type="entry name" value="WINGED HELIX-TURN-HELIX TRANSCRIPTIONAL REGULATOR, RRF2 FAMILY"/>
    <property type="match status" value="1"/>
</dbReference>
<dbReference type="PROSITE" id="PS51197">
    <property type="entry name" value="HTH_RRF2_2"/>
    <property type="match status" value="1"/>
</dbReference>
<dbReference type="AlphaFoldDB" id="A0A2H0W8Y1"/>
<reference evidence="3" key="1">
    <citation type="submission" date="2017-09" db="EMBL/GenBank/DDBJ databases">
        <title>Depth-based differentiation of microbial function through sediment-hosted aquifers and enrichment of novel symbionts in the deep terrestrial subsurface.</title>
        <authorList>
            <person name="Probst A.J."/>
            <person name="Ladd B."/>
            <person name="Jarett J.K."/>
            <person name="Geller-Mcgrath D.E."/>
            <person name="Sieber C.M.K."/>
            <person name="Emerson J.B."/>
            <person name="Anantharaman K."/>
            <person name="Thomas B.C."/>
            <person name="Malmstrom R."/>
            <person name="Stieglmeier M."/>
            <person name="Klingl A."/>
            <person name="Woyke T."/>
            <person name="Ryan C.M."/>
            <person name="Banfield J.F."/>
        </authorList>
    </citation>
    <scope>NUCLEOTIDE SEQUENCE [LARGE SCALE GENOMIC DNA]</scope>
</reference>
<dbReference type="InterPro" id="IPR000944">
    <property type="entry name" value="Tscrpt_reg_Rrf2"/>
</dbReference>
<dbReference type="SUPFAM" id="SSF46785">
    <property type="entry name" value="Winged helix' DNA-binding domain"/>
    <property type="match status" value="1"/>
</dbReference>
<sequence length="74" mass="8250">IKSKEGTAGGYFLAKKPKNITLSEIITSVEGKKGFVTCIYGTCQQEKLCSHKKVWQKLQQALEKELGKISLTDF</sequence>
<evidence type="ECO:0000256" key="1">
    <source>
        <dbReference type="ARBA" id="ARBA00023125"/>
    </source>
</evidence>
<dbReference type="InterPro" id="IPR036390">
    <property type="entry name" value="WH_DNA-bd_sf"/>
</dbReference>
<comment type="caution">
    <text evidence="2">The sequence shown here is derived from an EMBL/GenBank/DDBJ whole genome shotgun (WGS) entry which is preliminary data.</text>
</comment>
<protein>
    <recommendedName>
        <fullName evidence="4">Rrf2 family transcriptional regulator</fullName>
    </recommendedName>
</protein>
<dbReference type="Gene3D" id="1.10.10.10">
    <property type="entry name" value="Winged helix-like DNA-binding domain superfamily/Winged helix DNA-binding domain"/>
    <property type="match status" value="1"/>
</dbReference>
<dbReference type="PANTHER" id="PTHR33221:SF5">
    <property type="entry name" value="HTH-TYPE TRANSCRIPTIONAL REGULATOR ISCR"/>
    <property type="match status" value="1"/>
</dbReference>
<evidence type="ECO:0000313" key="2">
    <source>
        <dbReference type="EMBL" id="PIS09134.1"/>
    </source>
</evidence>
<dbReference type="GO" id="GO:0003677">
    <property type="term" value="F:DNA binding"/>
    <property type="evidence" value="ECO:0007669"/>
    <property type="project" value="UniProtKB-KW"/>
</dbReference>
<gene>
    <name evidence="2" type="ORF">COT75_03075</name>
</gene>
<dbReference type="GO" id="GO:0003700">
    <property type="term" value="F:DNA-binding transcription factor activity"/>
    <property type="evidence" value="ECO:0007669"/>
    <property type="project" value="TreeGrafter"/>
</dbReference>
<dbReference type="InterPro" id="IPR036388">
    <property type="entry name" value="WH-like_DNA-bd_sf"/>
</dbReference>
<organism evidence="2 3">
    <name type="scientific">Candidatus Beckwithbacteria bacterium CG10_big_fil_rev_8_21_14_0_10_34_10</name>
    <dbReference type="NCBI Taxonomy" id="1974495"/>
    <lineage>
        <taxon>Bacteria</taxon>
        <taxon>Candidatus Beckwithiibacteriota</taxon>
    </lineage>
</organism>
<dbReference type="GO" id="GO:0005829">
    <property type="term" value="C:cytosol"/>
    <property type="evidence" value="ECO:0007669"/>
    <property type="project" value="TreeGrafter"/>
</dbReference>
<evidence type="ECO:0000313" key="3">
    <source>
        <dbReference type="Proteomes" id="UP000230093"/>
    </source>
</evidence>